<dbReference type="EMBL" id="BAVZ01000039">
    <property type="protein sequence ID" value="GAF10822.1"/>
    <property type="molecule type" value="Genomic_DNA"/>
</dbReference>
<comment type="caution">
    <text evidence="1">The sequence shown here is derived from an EMBL/GenBank/DDBJ whole genome shotgun (WGS) entry which is preliminary data.</text>
</comment>
<dbReference type="PANTHER" id="PTHR41302">
    <property type="entry name" value="PRESPORE-SPECIFIC TRANSCRIPTIONAL REGULATOR RSFA-RELATED"/>
    <property type="match status" value="1"/>
</dbReference>
<accession>W7YQJ2</accession>
<dbReference type="OrthoDB" id="2845592at2"/>
<dbReference type="InterPro" id="IPR014243">
    <property type="entry name" value="RsfA-like"/>
</dbReference>
<dbReference type="RefSeq" id="WP_052020725.1">
    <property type="nucleotide sequence ID" value="NZ_BAVZ01000039.1"/>
</dbReference>
<evidence type="ECO:0000313" key="1">
    <source>
        <dbReference type="EMBL" id="GAF10822.1"/>
    </source>
</evidence>
<dbReference type="Proteomes" id="UP000019364">
    <property type="component" value="Unassembled WGS sequence"/>
</dbReference>
<organism evidence="1 2">
    <name type="scientific">Paenibacillus pini JCM 16418</name>
    <dbReference type="NCBI Taxonomy" id="1236976"/>
    <lineage>
        <taxon>Bacteria</taxon>
        <taxon>Bacillati</taxon>
        <taxon>Bacillota</taxon>
        <taxon>Bacilli</taxon>
        <taxon>Bacillales</taxon>
        <taxon>Paenibacillaceae</taxon>
        <taxon>Paenibacillus</taxon>
    </lineage>
</organism>
<dbReference type="NCBIfam" id="TIGR02894">
    <property type="entry name" value="DNA_bind_RsfA"/>
    <property type="match status" value="1"/>
</dbReference>
<dbReference type="AlphaFoldDB" id="W7YQJ2"/>
<dbReference type="eggNOG" id="ENOG50305IT">
    <property type="taxonomic scope" value="Bacteria"/>
</dbReference>
<reference evidence="1 2" key="1">
    <citation type="journal article" date="2014" name="Genome Announc.">
        <title>Draft Genome Sequence of Paenibacillus pini JCM 16418T, Isolated from the Rhizosphere of Pine Tree.</title>
        <authorList>
            <person name="Yuki M."/>
            <person name="Oshima K."/>
            <person name="Suda W."/>
            <person name="Oshida Y."/>
            <person name="Kitamura K."/>
            <person name="Iida Y."/>
            <person name="Hattori M."/>
            <person name="Ohkuma M."/>
        </authorList>
    </citation>
    <scope>NUCLEOTIDE SEQUENCE [LARGE SCALE GENOMIC DNA]</scope>
    <source>
        <strain evidence="1 2">JCM 16418</strain>
    </source>
</reference>
<proteinExistence type="predicted"/>
<sequence length="170" mass="19613">MVRQDSWTPEDDLCLSTTVLDYIKSGGTQLTAFEIVGEKTNRTPAACGFRWNSNLRKMYASEIKEAKLNRTLLKSQKKVHSKSTHRYITNSVSSNSVIGLEDIINSLMQFKEQFEDMRKTIMYLNNKNEELEQKSSKDHNDTTTDDMRSLLEIMKRAEKLGLMNREKPAI</sequence>
<gene>
    <name evidence="1" type="ORF">JCM16418_5047</name>
</gene>
<keyword evidence="2" id="KW-1185">Reference proteome</keyword>
<evidence type="ECO:0000313" key="2">
    <source>
        <dbReference type="Proteomes" id="UP000019364"/>
    </source>
</evidence>
<name>W7YQJ2_9BACL</name>
<protein>
    <submittedName>
        <fullName evidence="1">Prespore specific transcriptional activator RsfA</fullName>
    </submittedName>
</protein>
<dbReference type="STRING" id="1236976.JCM16418_5047"/>
<dbReference type="PANTHER" id="PTHR41302:SF2">
    <property type="entry name" value="PRESPORE SPECIFIC TRANSCRIPTIONAL ACTIVATOR RSFA"/>
    <property type="match status" value="1"/>
</dbReference>